<comment type="subcellular location">
    <subcellularLocation>
        <location evidence="1">Membrane</location>
        <topology evidence="1">Single-pass membrane protein</topology>
    </subcellularLocation>
</comment>
<dbReference type="NCBIfam" id="TIGR01571">
    <property type="entry name" value="A_thal_Cys_rich"/>
    <property type="match status" value="1"/>
</dbReference>
<organism evidence="7 8">
    <name type="scientific">Senna tora</name>
    <dbReference type="NCBI Taxonomy" id="362788"/>
    <lineage>
        <taxon>Eukaryota</taxon>
        <taxon>Viridiplantae</taxon>
        <taxon>Streptophyta</taxon>
        <taxon>Embryophyta</taxon>
        <taxon>Tracheophyta</taxon>
        <taxon>Spermatophyta</taxon>
        <taxon>Magnoliopsida</taxon>
        <taxon>eudicotyledons</taxon>
        <taxon>Gunneridae</taxon>
        <taxon>Pentapetalae</taxon>
        <taxon>rosids</taxon>
        <taxon>fabids</taxon>
        <taxon>Fabales</taxon>
        <taxon>Fabaceae</taxon>
        <taxon>Caesalpinioideae</taxon>
        <taxon>Cassia clade</taxon>
        <taxon>Senna</taxon>
    </lineage>
</organism>
<dbReference type="AlphaFoldDB" id="A0A834W5X2"/>
<evidence type="ECO:0000313" key="8">
    <source>
        <dbReference type="Proteomes" id="UP000634136"/>
    </source>
</evidence>
<dbReference type="GO" id="GO:0016020">
    <property type="term" value="C:membrane"/>
    <property type="evidence" value="ECO:0007669"/>
    <property type="project" value="UniProtKB-SubCell"/>
</dbReference>
<accession>A0A834W5X2</accession>
<keyword evidence="4" id="KW-0472">Membrane</keyword>
<comment type="caution">
    <text evidence="7">The sequence shown here is derived from an EMBL/GenBank/DDBJ whole genome shotgun (WGS) entry which is preliminary data.</text>
</comment>
<evidence type="ECO:0000256" key="2">
    <source>
        <dbReference type="ARBA" id="ARBA00022692"/>
    </source>
</evidence>
<name>A0A834W5X2_9FABA</name>
<dbReference type="EMBL" id="JAAIUW010000011">
    <property type="protein sequence ID" value="KAF7809628.1"/>
    <property type="molecule type" value="Genomic_DNA"/>
</dbReference>
<dbReference type="GO" id="GO:0005262">
    <property type="term" value="F:calcium channel activity"/>
    <property type="evidence" value="ECO:0007669"/>
    <property type="project" value="UniProtKB-ARBA"/>
</dbReference>
<proteinExistence type="predicted"/>
<feature type="domain" description="MCAfunc" evidence="6">
    <location>
        <begin position="25"/>
        <end position="166"/>
    </location>
</feature>
<dbReference type="CDD" id="cd21037">
    <property type="entry name" value="MLKL_NTD"/>
    <property type="match status" value="1"/>
</dbReference>
<evidence type="ECO:0000256" key="1">
    <source>
        <dbReference type="ARBA" id="ARBA00004167"/>
    </source>
</evidence>
<gene>
    <name evidence="7" type="ORF">G2W53_036371</name>
</gene>
<dbReference type="Pfam" id="PF04749">
    <property type="entry name" value="PLAC8"/>
    <property type="match status" value="1"/>
</dbReference>
<evidence type="ECO:0000256" key="3">
    <source>
        <dbReference type="ARBA" id="ARBA00022989"/>
    </source>
</evidence>
<dbReference type="InterPro" id="IPR045766">
    <property type="entry name" value="MCAfunc"/>
</dbReference>
<evidence type="ECO:0000256" key="4">
    <source>
        <dbReference type="ARBA" id="ARBA00023136"/>
    </source>
</evidence>
<dbReference type="PANTHER" id="PTHR46604">
    <property type="entry name" value="PROTEIN MID1-COMPLEMENTING ACTIVITY 1"/>
    <property type="match status" value="1"/>
</dbReference>
<dbReference type="Pfam" id="PF19584">
    <property type="entry name" value="MCAfunc"/>
    <property type="match status" value="1"/>
</dbReference>
<dbReference type="InterPro" id="IPR036537">
    <property type="entry name" value="Adaptor_Cbl_N_dom_sf"/>
</dbReference>
<dbReference type="InterPro" id="IPR059179">
    <property type="entry name" value="MLKL-like_MCAfunc"/>
</dbReference>
<dbReference type="PANTHER" id="PTHR46604:SF3">
    <property type="entry name" value="PROTEIN MID1-COMPLEMENTING ACTIVITY 1"/>
    <property type="match status" value="1"/>
</dbReference>
<dbReference type="Proteomes" id="UP000634136">
    <property type="component" value="Unassembled WGS sequence"/>
</dbReference>
<sequence>MASAWEHFGEIANVAQLTGLDAVRLIGMIVKAASTARMHKKNCRQFAQHLKLIGNLLEQLKISELKRYPETREPLEQLEESLRRSYILVNSCQDRSYLYLLAMGWNIVYQFRKAQNEIDRYLRLVPLITLVDNSRVRERLEVIEKDQCEYTLDDEDQRVQTVILKPDPDHHDAAVLKKTLSCSYPNLPFNEALKKENEKLQLELQRSQANWDVNQCEFIQRLLDVTEVAYSLPEKLSPEKTHKKVEHTYTDANSDKGHSSDEKSHKRIDTVSGSRSATGGSYQKEDWHTDLLACCSEPYLCIKTFFYPCGTFSKIATVANNRPISSAEACNELMAYSLILSCCCYTCCIRRKLRKSLNITLTSVALDPLEVKEQAVLGTKTQMNTSNRLRKKHDNATMELSPALTKHISFVNNPLLFESLGHERGRRIMSDAPVCCEDLGPSYLQAWIHDIIRFIVVGKIAAHKFSCLARMQSLHPFFTS</sequence>
<dbReference type="GO" id="GO:0007166">
    <property type="term" value="P:cell surface receptor signaling pathway"/>
    <property type="evidence" value="ECO:0007669"/>
    <property type="project" value="InterPro"/>
</dbReference>
<feature type="region of interest" description="Disordered" evidence="5">
    <location>
        <begin position="239"/>
        <end position="280"/>
    </location>
</feature>
<feature type="compositionally biased region" description="Polar residues" evidence="5">
    <location>
        <begin position="271"/>
        <end position="280"/>
    </location>
</feature>
<evidence type="ECO:0000259" key="6">
    <source>
        <dbReference type="Pfam" id="PF19584"/>
    </source>
</evidence>
<keyword evidence="3" id="KW-1133">Transmembrane helix</keyword>
<keyword evidence="2" id="KW-0812">Transmembrane</keyword>
<evidence type="ECO:0000256" key="5">
    <source>
        <dbReference type="SAM" id="MobiDB-lite"/>
    </source>
</evidence>
<reference evidence="7" key="1">
    <citation type="submission" date="2020-09" db="EMBL/GenBank/DDBJ databases">
        <title>Genome-Enabled Discovery of Anthraquinone Biosynthesis in Senna tora.</title>
        <authorList>
            <person name="Kang S.-H."/>
            <person name="Pandey R.P."/>
            <person name="Lee C.-M."/>
            <person name="Sim J.-S."/>
            <person name="Jeong J.-T."/>
            <person name="Choi B.-S."/>
            <person name="Jung M."/>
            <person name="Ginzburg D."/>
            <person name="Zhao K."/>
            <person name="Won S.Y."/>
            <person name="Oh T.-J."/>
            <person name="Yu Y."/>
            <person name="Kim N.-H."/>
            <person name="Lee O.R."/>
            <person name="Lee T.-H."/>
            <person name="Bashyal P."/>
            <person name="Kim T.-S."/>
            <person name="Lee W.-H."/>
            <person name="Kawkins C."/>
            <person name="Kim C.-K."/>
            <person name="Kim J.S."/>
            <person name="Ahn B.O."/>
            <person name="Rhee S.Y."/>
            <person name="Sohng J.K."/>
        </authorList>
    </citation>
    <scope>NUCLEOTIDE SEQUENCE</scope>
    <source>
        <tissue evidence="7">Leaf</tissue>
    </source>
</reference>
<dbReference type="FunFam" id="1.20.930.20:FF:000003">
    <property type="entry name" value="DNA mismatch repair protein MLH1"/>
    <property type="match status" value="1"/>
</dbReference>
<evidence type="ECO:0000313" key="7">
    <source>
        <dbReference type="EMBL" id="KAF7809628.1"/>
    </source>
</evidence>
<dbReference type="Gene3D" id="1.20.930.20">
    <property type="entry name" value="Adaptor protein Cbl, N-terminal domain"/>
    <property type="match status" value="1"/>
</dbReference>
<protein>
    <submittedName>
        <fullName evidence="7">Protein MID1-COMPLEMENTING ACTIVITY 1-like</fullName>
    </submittedName>
</protein>
<dbReference type="OrthoDB" id="1045822at2759"/>
<keyword evidence="8" id="KW-1185">Reference proteome</keyword>
<feature type="compositionally biased region" description="Basic and acidic residues" evidence="5">
    <location>
        <begin position="239"/>
        <end position="269"/>
    </location>
</feature>
<dbReference type="InterPro" id="IPR006461">
    <property type="entry name" value="PLAC_motif_containing"/>
</dbReference>